<proteinExistence type="predicted"/>
<feature type="signal peptide" evidence="2">
    <location>
        <begin position="1"/>
        <end position="34"/>
    </location>
</feature>
<keyword evidence="1" id="KW-0472">Membrane</keyword>
<dbReference type="Proteomes" id="UP000729402">
    <property type="component" value="Unassembled WGS sequence"/>
</dbReference>
<sequence length="452" mass="46953">MASSGEPTYGMGRVVVTLSVLLVLLCFHVAVCAAASPAMVSRKANLSGRKGGLASAVEKMNPGKAAAAAVATVVKGAKKKVVAVATAKNQTGVLKQGKKLNSGDVASGKIAMTKTPVAVATGKTKLLKADKAAAVKPKITEAAAKLTKLAKIGTKKSAEHMAMTKKSLGSDAVDVIKLDESRKKAQVAAVMKKRKAAAEMAATLAEEDEAEDLISEFRELPSRLQETLVPDLARLSSTSRAYLSAANAGIADGVRPLLGARWAPVAATVMSAAVLLLPLCLLTALVRRVGAYLPFLRRALLLAQAYLAIYFATLAVTAAATGLEPLRFFHAASPAAYAWTQAAQSLGYVAYLVLQMVDLVAAFSSSEGGAGVGEEDTSSKALSLAQMLVGLAVGLHYYAAVFHRAAAGEAPRATWRVHAVYAACFLVVCACARAEKRKKAYLAGAAEAWKKS</sequence>
<evidence type="ECO:0000256" key="1">
    <source>
        <dbReference type="SAM" id="Phobius"/>
    </source>
</evidence>
<feature type="transmembrane region" description="Helical" evidence="1">
    <location>
        <begin position="299"/>
        <end position="323"/>
    </location>
</feature>
<evidence type="ECO:0000313" key="3">
    <source>
        <dbReference type="EMBL" id="KAG8056572.1"/>
    </source>
</evidence>
<feature type="chain" id="PRO_5035265792" evidence="2">
    <location>
        <begin position="35"/>
        <end position="452"/>
    </location>
</feature>
<dbReference type="PANTHER" id="PTHR35310:SF1">
    <property type="entry name" value="CELL WALL INTEGRITY_STRESS RESPONSE COMPONENT-LIKE PROTEIN"/>
    <property type="match status" value="1"/>
</dbReference>
<keyword evidence="1" id="KW-1133">Transmembrane helix</keyword>
<name>A0A8J5RYF7_ZIZPA</name>
<organism evidence="3 4">
    <name type="scientific">Zizania palustris</name>
    <name type="common">Northern wild rice</name>
    <dbReference type="NCBI Taxonomy" id="103762"/>
    <lineage>
        <taxon>Eukaryota</taxon>
        <taxon>Viridiplantae</taxon>
        <taxon>Streptophyta</taxon>
        <taxon>Embryophyta</taxon>
        <taxon>Tracheophyta</taxon>
        <taxon>Spermatophyta</taxon>
        <taxon>Magnoliopsida</taxon>
        <taxon>Liliopsida</taxon>
        <taxon>Poales</taxon>
        <taxon>Poaceae</taxon>
        <taxon>BOP clade</taxon>
        <taxon>Oryzoideae</taxon>
        <taxon>Oryzeae</taxon>
        <taxon>Zizaniinae</taxon>
        <taxon>Zizania</taxon>
    </lineage>
</organism>
<accession>A0A8J5RYF7</accession>
<dbReference type="OrthoDB" id="2020776at2759"/>
<keyword evidence="1" id="KW-0812">Transmembrane</keyword>
<feature type="transmembrane region" description="Helical" evidence="1">
    <location>
        <begin position="262"/>
        <end position="287"/>
    </location>
</feature>
<evidence type="ECO:0000313" key="4">
    <source>
        <dbReference type="Proteomes" id="UP000729402"/>
    </source>
</evidence>
<gene>
    <name evidence="3" type="ORF">GUJ93_ZPchr0002g25526</name>
</gene>
<protein>
    <submittedName>
        <fullName evidence="3">Uncharacterized protein</fullName>
    </submittedName>
</protein>
<evidence type="ECO:0000256" key="2">
    <source>
        <dbReference type="SAM" id="SignalP"/>
    </source>
</evidence>
<dbReference type="AlphaFoldDB" id="A0A8J5RYF7"/>
<dbReference type="EMBL" id="JAAALK010000287">
    <property type="protein sequence ID" value="KAG8056572.1"/>
    <property type="molecule type" value="Genomic_DNA"/>
</dbReference>
<reference evidence="3" key="2">
    <citation type="submission" date="2021-02" db="EMBL/GenBank/DDBJ databases">
        <authorList>
            <person name="Kimball J.A."/>
            <person name="Haas M.W."/>
            <person name="Macchietto M."/>
            <person name="Kono T."/>
            <person name="Duquette J."/>
            <person name="Shao M."/>
        </authorList>
    </citation>
    <scope>NUCLEOTIDE SEQUENCE</scope>
    <source>
        <tissue evidence="3">Fresh leaf tissue</tissue>
    </source>
</reference>
<reference evidence="3" key="1">
    <citation type="journal article" date="2021" name="bioRxiv">
        <title>Whole Genome Assembly and Annotation of Northern Wild Rice, Zizania palustris L., Supports a Whole Genome Duplication in the Zizania Genus.</title>
        <authorList>
            <person name="Haas M."/>
            <person name="Kono T."/>
            <person name="Macchietto M."/>
            <person name="Millas R."/>
            <person name="McGilp L."/>
            <person name="Shao M."/>
            <person name="Duquette J."/>
            <person name="Hirsch C.N."/>
            <person name="Kimball J."/>
        </authorList>
    </citation>
    <scope>NUCLEOTIDE SEQUENCE</scope>
    <source>
        <tissue evidence="3">Fresh leaf tissue</tissue>
    </source>
</reference>
<dbReference type="PANTHER" id="PTHR35310">
    <property type="entry name" value="CELL WALL INTEGRITY/STRESS RESPONSE COMPONENT-LIKE PROTEIN"/>
    <property type="match status" value="1"/>
</dbReference>
<comment type="caution">
    <text evidence="3">The sequence shown here is derived from an EMBL/GenBank/DDBJ whole genome shotgun (WGS) entry which is preliminary data.</text>
</comment>
<keyword evidence="4" id="KW-1185">Reference proteome</keyword>
<keyword evidence="2" id="KW-0732">Signal</keyword>